<evidence type="ECO:0000256" key="2">
    <source>
        <dbReference type="ARBA" id="ARBA00022475"/>
    </source>
</evidence>
<feature type="region of interest" description="Disordered" evidence="6">
    <location>
        <begin position="470"/>
        <end position="532"/>
    </location>
</feature>
<dbReference type="SUPFAM" id="SSF103473">
    <property type="entry name" value="MFS general substrate transporter"/>
    <property type="match status" value="1"/>
</dbReference>
<dbReference type="PANTHER" id="PTHR23513">
    <property type="entry name" value="INTEGRAL MEMBRANE EFFLUX PROTEIN-RELATED"/>
    <property type="match status" value="1"/>
</dbReference>
<keyword evidence="9" id="KW-1185">Reference proteome</keyword>
<dbReference type="PANTHER" id="PTHR23513:SF18">
    <property type="entry name" value="INTEGRAL MEMBRANE PROTEIN"/>
    <property type="match status" value="1"/>
</dbReference>
<feature type="transmembrane region" description="Helical" evidence="7">
    <location>
        <begin position="234"/>
        <end position="253"/>
    </location>
</feature>
<feature type="transmembrane region" description="Helical" evidence="7">
    <location>
        <begin position="322"/>
        <end position="345"/>
    </location>
</feature>
<accession>A0A7W7RTN3</accession>
<organism evidence="8 9">
    <name type="scientific">Streptosporangium album</name>
    <dbReference type="NCBI Taxonomy" id="47479"/>
    <lineage>
        <taxon>Bacteria</taxon>
        <taxon>Bacillati</taxon>
        <taxon>Actinomycetota</taxon>
        <taxon>Actinomycetes</taxon>
        <taxon>Streptosporangiales</taxon>
        <taxon>Streptosporangiaceae</taxon>
        <taxon>Streptosporangium</taxon>
    </lineage>
</organism>
<keyword evidence="4 7" id="KW-1133">Transmembrane helix</keyword>
<proteinExistence type="predicted"/>
<dbReference type="Pfam" id="PF07690">
    <property type="entry name" value="MFS_1"/>
    <property type="match status" value="1"/>
</dbReference>
<evidence type="ECO:0000256" key="3">
    <source>
        <dbReference type="ARBA" id="ARBA00022692"/>
    </source>
</evidence>
<comment type="subcellular location">
    <subcellularLocation>
        <location evidence="1">Cell membrane</location>
        <topology evidence="1">Multi-pass membrane protein</topology>
    </subcellularLocation>
</comment>
<feature type="transmembrane region" description="Helical" evidence="7">
    <location>
        <begin position="168"/>
        <end position="185"/>
    </location>
</feature>
<dbReference type="EMBL" id="JACHJU010000001">
    <property type="protein sequence ID" value="MBB4938014.1"/>
    <property type="molecule type" value="Genomic_DNA"/>
</dbReference>
<dbReference type="InterPro" id="IPR036259">
    <property type="entry name" value="MFS_trans_sf"/>
</dbReference>
<evidence type="ECO:0000256" key="7">
    <source>
        <dbReference type="SAM" id="Phobius"/>
    </source>
</evidence>
<feature type="transmembrane region" description="Helical" evidence="7">
    <location>
        <begin position="441"/>
        <end position="459"/>
    </location>
</feature>
<dbReference type="Gene3D" id="1.20.1250.20">
    <property type="entry name" value="MFS general substrate transporter like domains"/>
    <property type="match status" value="1"/>
</dbReference>
<feature type="transmembrane region" description="Helical" evidence="7">
    <location>
        <begin position="378"/>
        <end position="399"/>
    </location>
</feature>
<evidence type="ECO:0000256" key="5">
    <source>
        <dbReference type="ARBA" id="ARBA00023136"/>
    </source>
</evidence>
<feature type="compositionally biased region" description="Basic and acidic residues" evidence="6">
    <location>
        <begin position="490"/>
        <end position="502"/>
    </location>
</feature>
<comment type="caution">
    <text evidence="8">The sequence shown here is derived from an EMBL/GenBank/DDBJ whole genome shotgun (WGS) entry which is preliminary data.</text>
</comment>
<feature type="transmembrane region" description="Helical" evidence="7">
    <location>
        <begin position="411"/>
        <end position="435"/>
    </location>
</feature>
<dbReference type="RefSeq" id="WP_312882262.1">
    <property type="nucleotide sequence ID" value="NZ_BAABEK010000014.1"/>
</dbReference>
<dbReference type="Proteomes" id="UP000534286">
    <property type="component" value="Unassembled WGS sequence"/>
</dbReference>
<dbReference type="AlphaFoldDB" id="A0A7W7RTN3"/>
<dbReference type="InterPro" id="IPR011701">
    <property type="entry name" value="MFS"/>
</dbReference>
<feature type="transmembrane region" description="Helical" evidence="7">
    <location>
        <begin position="293"/>
        <end position="310"/>
    </location>
</feature>
<feature type="transmembrane region" description="Helical" evidence="7">
    <location>
        <begin position="206"/>
        <end position="228"/>
    </location>
</feature>
<keyword evidence="3 7" id="KW-0812">Transmembrane</keyword>
<dbReference type="GO" id="GO:0022857">
    <property type="term" value="F:transmembrane transporter activity"/>
    <property type="evidence" value="ECO:0007669"/>
    <property type="project" value="InterPro"/>
</dbReference>
<reference evidence="8 9" key="1">
    <citation type="submission" date="2020-08" db="EMBL/GenBank/DDBJ databases">
        <title>Sequencing the genomes of 1000 actinobacteria strains.</title>
        <authorList>
            <person name="Klenk H.-P."/>
        </authorList>
    </citation>
    <scope>NUCLEOTIDE SEQUENCE [LARGE SCALE GENOMIC DNA]</scope>
    <source>
        <strain evidence="8 9">DSM 43023</strain>
    </source>
</reference>
<keyword evidence="2" id="KW-1003">Cell membrane</keyword>
<sequence>MANGWGRARKTVGEASRLIGRSAAGAGRATVRAGRGTGRATVRAGRGAANGTQWVGRATRRLTYAQGAGRTGLGQLIELTAAQSAGDALVTAALAGTLFKLPVNEARGQVALYLLITMIPFVVVAPFVGPVLDRFRSGRRFVMAGTLFGRGLLCFAMAAAIIPGDVFTIFPGALAVLVLSKAYSVSRAAIMPNVLPADIALVTANARVALFALVTAGVAVPIGAGASAWLGAEWVLRGATVVFLFQGVLAVRLPRHVDSPDLDLEEEGGERPPRWRTMFNVGPVVAEAMQANVAIRLYSGFLLFYLLFLVQDGKLPGLAPAVTIGALAVAAGVGGLAGTAVASWVRTRSPQIIVLSTLALSAVTTVVAAVVFTLWTAVAVALVASFAQGLGKLALDAIVQREIGEEVRSSTFGVVEAFLQIAWVIGGLAGLWLSLFAGGSAGLAVMAAALGGSLGWLLLRRRRRSDARDARVEAARAAGPRAGSDAGTAPDDRPAAPRERPWPDPPGTTTAVVRRDDPPAEKRTKPLTNPHG</sequence>
<evidence type="ECO:0000313" key="9">
    <source>
        <dbReference type="Proteomes" id="UP000534286"/>
    </source>
</evidence>
<keyword evidence="5 7" id="KW-0472">Membrane</keyword>
<protein>
    <submittedName>
        <fullName evidence="8">MFS family permease</fullName>
    </submittedName>
</protein>
<evidence type="ECO:0000313" key="8">
    <source>
        <dbReference type="EMBL" id="MBB4938014.1"/>
    </source>
</evidence>
<evidence type="ECO:0000256" key="6">
    <source>
        <dbReference type="SAM" id="MobiDB-lite"/>
    </source>
</evidence>
<feature type="transmembrane region" description="Helical" evidence="7">
    <location>
        <begin position="352"/>
        <end position="372"/>
    </location>
</feature>
<evidence type="ECO:0000256" key="1">
    <source>
        <dbReference type="ARBA" id="ARBA00004651"/>
    </source>
</evidence>
<feature type="transmembrane region" description="Helical" evidence="7">
    <location>
        <begin position="110"/>
        <end position="129"/>
    </location>
</feature>
<gene>
    <name evidence="8" type="ORF">FHR32_002319</name>
</gene>
<name>A0A7W7RTN3_9ACTN</name>
<evidence type="ECO:0000256" key="4">
    <source>
        <dbReference type="ARBA" id="ARBA00022989"/>
    </source>
</evidence>
<feature type="compositionally biased region" description="Basic and acidic residues" evidence="6">
    <location>
        <begin position="513"/>
        <end position="524"/>
    </location>
</feature>
<feature type="compositionally biased region" description="Low complexity" evidence="6">
    <location>
        <begin position="475"/>
        <end position="489"/>
    </location>
</feature>
<dbReference type="GO" id="GO:0005886">
    <property type="term" value="C:plasma membrane"/>
    <property type="evidence" value="ECO:0007669"/>
    <property type="project" value="UniProtKB-SubCell"/>
</dbReference>